<feature type="non-terminal residue" evidence="2">
    <location>
        <position position="76"/>
    </location>
</feature>
<reference evidence="2" key="1">
    <citation type="journal article" date="2019" name="Sci. Rep.">
        <title>Draft genome of Tanacetum cinerariifolium, the natural source of mosquito coil.</title>
        <authorList>
            <person name="Yamashiro T."/>
            <person name="Shiraishi A."/>
            <person name="Satake H."/>
            <person name="Nakayama K."/>
        </authorList>
    </citation>
    <scope>NUCLEOTIDE SEQUENCE</scope>
</reference>
<evidence type="ECO:0000256" key="1">
    <source>
        <dbReference type="SAM" id="MobiDB-lite"/>
    </source>
</evidence>
<proteinExistence type="predicted"/>
<organism evidence="2">
    <name type="scientific">Tanacetum cinerariifolium</name>
    <name type="common">Dalmatian daisy</name>
    <name type="synonym">Chrysanthemum cinerariifolium</name>
    <dbReference type="NCBI Taxonomy" id="118510"/>
    <lineage>
        <taxon>Eukaryota</taxon>
        <taxon>Viridiplantae</taxon>
        <taxon>Streptophyta</taxon>
        <taxon>Embryophyta</taxon>
        <taxon>Tracheophyta</taxon>
        <taxon>Spermatophyta</taxon>
        <taxon>Magnoliopsida</taxon>
        <taxon>eudicotyledons</taxon>
        <taxon>Gunneridae</taxon>
        <taxon>Pentapetalae</taxon>
        <taxon>asterids</taxon>
        <taxon>campanulids</taxon>
        <taxon>Asterales</taxon>
        <taxon>Asteraceae</taxon>
        <taxon>Asteroideae</taxon>
        <taxon>Anthemideae</taxon>
        <taxon>Anthemidinae</taxon>
        <taxon>Tanacetum</taxon>
    </lineage>
</organism>
<name>A0A699XH84_TANCI</name>
<gene>
    <name evidence="2" type="ORF">Tci_931381</name>
</gene>
<comment type="caution">
    <text evidence="2">The sequence shown here is derived from an EMBL/GenBank/DDBJ whole genome shotgun (WGS) entry which is preliminary data.</text>
</comment>
<dbReference type="AlphaFoldDB" id="A0A699XH84"/>
<feature type="compositionally biased region" description="Polar residues" evidence="1">
    <location>
        <begin position="25"/>
        <end position="55"/>
    </location>
</feature>
<dbReference type="EMBL" id="BKCJ011864658">
    <property type="protein sequence ID" value="GFD59412.1"/>
    <property type="molecule type" value="Genomic_DNA"/>
</dbReference>
<evidence type="ECO:0000313" key="2">
    <source>
        <dbReference type="EMBL" id="GFD59412.1"/>
    </source>
</evidence>
<feature type="non-terminal residue" evidence="2">
    <location>
        <position position="1"/>
    </location>
</feature>
<feature type="compositionally biased region" description="Basic and acidic residues" evidence="1">
    <location>
        <begin position="1"/>
        <end position="18"/>
    </location>
</feature>
<accession>A0A699XH84</accession>
<protein>
    <submittedName>
        <fullName evidence="2">Uncharacterized protein</fullName>
    </submittedName>
</protein>
<feature type="region of interest" description="Disordered" evidence="1">
    <location>
        <begin position="1"/>
        <end position="76"/>
    </location>
</feature>
<sequence length="76" mass="8568">DGDDEKRDDKKGKKDSRTSKLFKRMSTSISTMPWKNSQSSLTLPEQDMRSTSLSSLREPPPPVQVGDLNVQFPDTL</sequence>